<evidence type="ECO:0000256" key="1">
    <source>
        <dbReference type="ARBA" id="ARBA00004651"/>
    </source>
</evidence>
<dbReference type="PANTHER" id="PTHR30151:SF41">
    <property type="entry name" value="ABC TRANSPORTER PERMEASE PROTEIN"/>
    <property type="match status" value="1"/>
</dbReference>
<evidence type="ECO:0000256" key="3">
    <source>
        <dbReference type="ARBA" id="ARBA00022475"/>
    </source>
</evidence>
<dbReference type="RefSeq" id="WP_185065429.1">
    <property type="nucleotide sequence ID" value="NZ_BAABJP010000039.1"/>
</dbReference>
<dbReference type="EMBL" id="BAABJP010000039">
    <property type="protein sequence ID" value="GAA5168477.1"/>
    <property type="molecule type" value="Genomic_DNA"/>
</dbReference>
<evidence type="ECO:0000256" key="6">
    <source>
        <dbReference type="ARBA" id="ARBA00023136"/>
    </source>
</evidence>
<feature type="transmembrane region" description="Helical" evidence="7">
    <location>
        <begin position="230"/>
        <end position="260"/>
    </location>
</feature>
<accession>A0ABP9QWM4</accession>
<evidence type="ECO:0000259" key="8">
    <source>
        <dbReference type="PROSITE" id="PS50928"/>
    </source>
</evidence>
<sequence length="270" mass="29472">MSRARAVARAVLPVLTAVLAFLGVWLFVSYVLLTPERRQILVPPPQDVLTRSLLDWSRLRPMLRALLLDVQISMLGLLIACVLGVAAAIVMSQSSWLERGLYPFAIVLQTVPILAIVPLIGLWFSYGFAGRIVVCVIIAVFPMIANTLFGIHSVERGAHDLFTLNRASRWQRLVKLQLPAALPSMFAGLRISAGLSVIGALVGDFFFVQGQPGLGTLLSVYISRVSSTDLFAAIMLSSLYGIVIFSLFTGLTGLVIGSWYRGARTTREEN</sequence>
<evidence type="ECO:0000256" key="4">
    <source>
        <dbReference type="ARBA" id="ARBA00022692"/>
    </source>
</evidence>
<keyword evidence="10" id="KW-1185">Reference proteome</keyword>
<feature type="transmembrane region" description="Helical" evidence="7">
    <location>
        <begin position="102"/>
        <end position="124"/>
    </location>
</feature>
<dbReference type="SUPFAM" id="SSF161098">
    <property type="entry name" value="MetI-like"/>
    <property type="match status" value="1"/>
</dbReference>
<dbReference type="CDD" id="cd06261">
    <property type="entry name" value="TM_PBP2"/>
    <property type="match status" value="1"/>
</dbReference>
<dbReference type="PANTHER" id="PTHR30151">
    <property type="entry name" value="ALKANE SULFONATE ABC TRANSPORTER-RELATED, MEMBRANE SUBUNIT"/>
    <property type="match status" value="1"/>
</dbReference>
<keyword evidence="4 7" id="KW-0812">Transmembrane</keyword>
<keyword evidence="2 7" id="KW-0813">Transport</keyword>
<feature type="transmembrane region" description="Helical" evidence="7">
    <location>
        <begin position="130"/>
        <end position="151"/>
    </location>
</feature>
<comment type="subcellular location">
    <subcellularLocation>
        <location evidence="1 7">Cell membrane</location>
        <topology evidence="1 7">Multi-pass membrane protein</topology>
    </subcellularLocation>
</comment>
<dbReference type="Gene3D" id="1.10.3720.10">
    <property type="entry name" value="MetI-like"/>
    <property type="match status" value="1"/>
</dbReference>
<dbReference type="PROSITE" id="PS50928">
    <property type="entry name" value="ABC_TM1"/>
    <property type="match status" value="1"/>
</dbReference>
<evidence type="ECO:0000256" key="5">
    <source>
        <dbReference type="ARBA" id="ARBA00022989"/>
    </source>
</evidence>
<feature type="transmembrane region" description="Helical" evidence="7">
    <location>
        <begin position="12"/>
        <end position="33"/>
    </location>
</feature>
<evidence type="ECO:0000256" key="2">
    <source>
        <dbReference type="ARBA" id="ARBA00022448"/>
    </source>
</evidence>
<feature type="transmembrane region" description="Helical" evidence="7">
    <location>
        <begin position="191"/>
        <end position="210"/>
    </location>
</feature>
<dbReference type="InterPro" id="IPR035906">
    <property type="entry name" value="MetI-like_sf"/>
</dbReference>
<feature type="transmembrane region" description="Helical" evidence="7">
    <location>
        <begin position="70"/>
        <end position="90"/>
    </location>
</feature>
<comment type="similarity">
    <text evidence="7">Belongs to the binding-protein-dependent transport system permease family.</text>
</comment>
<evidence type="ECO:0000313" key="9">
    <source>
        <dbReference type="EMBL" id="GAA5168477.1"/>
    </source>
</evidence>
<protein>
    <submittedName>
        <fullName evidence="9">ABC transporter permease</fullName>
    </submittedName>
</protein>
<evidence type="ECO:0000313" key="10">
    <source>
        <dbReference type="Proteomes" id="UP001428817"/>
    </source>
</evidence>
<evidence type="ECO:0000256" key="7">
    <source>
        <dbReference type="RuleBase" id="RU363032"/>
    </source>
</evidence>
<organism evidence="9 10">
    <name type="scientific">Pseudonocardia eucalypti</name>
    <dbReference type="NCBI Taxonomy" id="648755"/>
    <lineage>
        <taxon>Bacteria</taxon>
        <taxon>Bacillati</taxon>
        <taxon>Actinomycetota</taxon>
        <taxon>Actinomycetes</taxon>
        <taxon>Pseudonocardiales</taxon>
        <taxon>Pseudonocardiaceae</taxon>
        <taxon>Pseudonocardia</taxon>
    </lineage>
</organism>
<dbReference type="InterPro" id="IPR000515">
    <property type="entry name" value="MetI-like"/>
</dbReference>
<reference evidence="10" key="1">
    <citation type="journal article" date="2019" name="Int. J. Syst. Evol. Microbiol.">
        <title>The Global Catalogue of Microorganisms (GCM) 10K type strain sequencing project: providing services to taxonomists for standard genome sequencing and annotation.</title>
        <authorList>
            <consortium name="The Broad Institute Genomics Platform"/>
            <consortium name="The Broad Institute Genome Sequencing Center for Infectious Disease"/>
            <person name="Wu L."/>
            <person name="Ma J."/>
        </authorList>
    </citation>
    <scope>NUCLEOTIDE SEQUENCE [LARGE SCALE GENOMIC DNA]</scope>
    <source>
        <strain evidence="10">JCM 18303</strain>
    </source>
</reference>
<gene>
    <name evidence="9" type="ORF">GCM10023321_62590</name>
</gene>
<proteinExistence type="inferred from homology"/>
<comment type="caution">
    <text evidence="9">The sequence shown here is derived from an EMBL/GenBank/DDBJ whole genome shotgun (WGS) entry which is preliminary data.</text>
</comment>
<keyword evidence="3" id="KW-1003">Cell membrane</keyword>
<dbReference type="Pfam" id="PF00528">
    <property type="entry name" value="BPD_transp_1"/>
    <property type="match status" value="1"/>
</dbReference>
<keyword evidence="6 7" id="KW-0472">Membrane</keyword>
<feature type="domain" description="ABC transmembrane type-1" evidence="8">
    <location>
        <begin position="66"/>
        <end position="252"/>
    </location>
</feature>
<keyword evidence="5 7" id="KW-1133">Transmembrane helix</keyword>
<dbReference type="Proteomes" id="UP001428817">
    <property type="component" value="Unassembled WGS sequence"/>
</dbReference>
<name>A0ABP9QWM4_9PSEU</name>